<dbReference type="PANTHER" id="PTHR21666">
    <property type="entry name" value="PEPTIDASE-RELATED"/>
    <property type="match status" value="1"/>
</dbReference>
<dbReference type="InterPro" id="IPR016047">
    <property type="entry name" value="M23ase_b-sheet_dom"/>
</dbReference>
<dbReference type="STRING" id="1048983.EL17_12700"/>
<dbReference type="Pfam" id="PF01551">
    <property type="entry name" value="Peptidase_M23"/>
    <property type="match status" value="1"/>
</dbReference>
<dbReference type="eggNOG" id="COG0739">
    <property type="taxonomic scope" value="Bacteria"/>
</dbReference>
<sequence length="228" mass="25496">MTLQLIPNISPYPLMGEVLNDQNTIILDFTEANTALAAVDLKNPLAFQEFVFGQMKGKKFGIGGYLENRQIYRRSEVFASGEKFRNIHLGIDIWAPAGSRVHAPLSGTVHSFKDNIGYGNYGPTIILQHQLSDRVIYSLYGHLGSSDLDGLYEGKEFAKGEPICHLGEEHENGNWPPHLHFQLMLDMKDLKGDFPGVCCGDDAEYYQSICPDPNFIIRYQGLPSTNKT</sequence>
<evidence type="ECO:0000259" key="2">
    <source>
        <dbReference type="Pfam" id="PF01551"/>
    </source>
</evidence>
<keyword evidence="4" id="KW-1185">Reference proteome</keyword>
<keyword evidence="1" id="KW-0732">Signal</keyword>
<dbReference type="CDD" id="cd12797">
    <property type="entry name" value="M23_peptidase"/>
    <property type="match status" value="1"/>
</dbReference>
<reference evidence="3 4" key="1">
    <citation type="submission" date="2014-04" db="EMBL/GenBank/DDBJ databases">
        <title>Characterization and application of a salt tolerant electro-active bacterium.</title>
        <authorList>
            <person name="Yang L."/>
            <person name="Wei S."/>
            <person name="Tay Q.X.M."/>
        </authorList>
    </citation>
    <scope>NUCLEOTIDE SEQUENCE [LARGE SCALE GENOMIC DNA]</scope>
    <source>
        <strain evidence="3 4">LY1</strain>
    </source>
</reference>
<evidence type="ECO:0000256" key="1">
    <source>
        <dbReference type="ARBA" id="ARBA00022729"/>
    </source>
</evidence>
<dbReference type="Gene3D" id="2.70.70.10">
    <property type="entry name" value="Glucose Permease (Domain IIA)"/>
    <property type="match status" value="1"/>
</dbReference>
<accession>A0A074KWB4</accession>
<organism evidence="3 4">
    <name type="scientific">Anditalea andensis</name>
    <dbReference type="NCBI Taxonomy" id="1048983"/>
    <lineage>
        <taxon>Bacteria</taxon>
        <taxon>Pseudomonadati</taxon>
        <taxon>Bacteroidota</taxon>
        <taxon>Cytophagia</taxon>
        <taxon>Cytophagales</taxon>
        <taxon>Cytophagaceae</taxon>
        <taxon>Anditalea</taxon>
    </lineage>
</organism>
<dbReference type="GO" id="GO:0004222">
    <property type="term" value="F:metalloendopeptidase activity"/>
    <property type="evidence" value="ECO:0007669"/>
    <property type="project" value="TreeGrafter"/>
</dbReference>
<dbReference type="InterPro" id="IPR050570">
    <property type="entry name" value="Cell_wall_metabolism_enzyme"/>
</dbReference>
<dbReference type="RefSeq" id="WP_035074948.1">
    <property type="nucleotide sequence ID" value="NZ_JMIH01000022.1"/>
</dbReference>
<dbReference type="SUPFAM" id="SSF51261">
    <property type="entry name" value="Duplicated hybrid motif"/>
    <property type="match status" value="1"/>
</dbReference>
<dbReference type="InterPro" id="IPR011055">
    <property type="entry name" value="Dup_hybrid_motif"/>
</dbReference>
<dbReference type="Proteomes" id="UP000027821">
    <property type="component" value="Unassembled WGS sequence"/>
</dbReference>
<gene>
    <name evidence="3" type="ORF">EL17_12700</name>
</gene>
<feature type="domain" description="M23ase beta-sheet core" evidence="2">
    <location>
        <begin position="87"/>
        <end position="186"/>
    </location>
</feature>
<dbReference type="EMBL" id="JMIH01000022">
    <property type="protein sequence ID" value="KEO73209.1"/>
    <property type="molecule type" value="Genomic_DNA"/>
</dbReference>
<dbReference type="OrthoDB" id="9801052at2"/>
<protein>
    <submittedName>
        <fullName evidence="3">Peptidase M23</fullName>
    </submittedName>
</protein>
<name>A0A074KWB4_9BACT</name>
<dbReference type="AlphaFoldDB" id="A0A074KWB4"/>
<comment type="caution">
    <text evidence="3">The sequence shown here is derived from an EMBL/GenBank/DDBJ whole genome shotgun (WGS) entry which is preliminary data.</text>
</comment>
<proteinExistence type="predicted"/>
<evidence type="ECO:0000313" key="3">
    <source>
        <dbReference type="EMBL" id="KEO73209.1"/>
    </source>
</evidence>
<evidence type="ECO:0000313" key="4">
    <source>
        <dbReference type="Proteomes" id="UP000027821"/>
    </source>
</evidence>
<dbReference type="PANTHER" id="PTHR21666:SF289">
    <property type="entry name" value="L-ALA--D-GLU ENDOPEPTIDASE"/>
    <property type="match status" value="1"/>
</dbReference>